<dbReference type="Pfam" id="PF22725">
    <property type="entry name" value="GFO_IDH_MocA_C3"/>
    <property type="match status" value="1"/>
</dbReference>
<protein>
    <submittedName>
        <fullName evidence="3">Gfo/Idh/MocA family protein</fullName>
    </submittedName>
</protein>
<feature type="domain" description="GFO/IDH/MocA-like oxidoreductase" evidence="2">
    <location>
        <begin position="130"/>
        <end position="239"/>
    </location>
</feature>
<feature type="domain" description="Gfo/Idh/MocA-like oxidoreductase N-terminal" evidence="1">
    <location>
        <begin position="8"/>
        <end position="121"/>
    </location>
</feature>
<dbReference type="Gene3D" id="3.40.50.720">
    <property type="entry name" value="NAD(P)-binding Rossmann-like Domain"/>
    <property type="match status" value="1"/>
</dbReference>
<evidence type="ECO:0000259" key="2">
    <source>
        <dbReference type="Pfam" id="PF22725"/>
    </source>
</evidence>
<dbReference type="InterPro" id="IPR051450">
    <property type="entry name" value="Gfo/Idh/MocA_Oxidoreductases"/>
</dbReference>
<dbReference type="PANTHER" id="PTHR43377">
    <property type="entry name" value="BILIVERDIN REDUCTASE A"/>
    <property type="match status" value="1"/>
</dbReference>
<evidence type="ECO:0000259" key="1">
    <source>
        <dbReference type="Pfam" id="PF01408"/>
    </source>
</evidence>
<dbReference type="EMBL" id="JBHUCP010000028">
    <property type="protein sequence ID" value="MFD1534111.1"/>
    <property type="molecule type" value="Genomic_DNA"/>
</dbReference>
<reference evidence="4" key="1">
    <citation type="journal article" date="2019" name="Int. J. Syst. Evol. Microbiol.">
        <title>The Global Catalogue of Microorganisms (GCM) 10K type strain sequencing project: providing services to taxonomists for standard genome sequencing and annotation.</title>
        <authorList>
            <consortium name="The Broad Institute Genomics Platform"/>
            <consortium name="The Broad Institute Genome Sequencing Center for Infectious Disease"/>
            <person name="Wu L."/>
            <person name="Ma J."/>
        </authorList>
    </citation>
    <scope>NUCLEOTIDE SEQUENCE [LARGE SCALE GENOMIC DNA]</scope>
    <source>
        <strain evidence="4">JCM 12165</strain>
    </source>
</reference>
<proteinExistence type="predicted"/>
<dbReference type="Gene3D" id="3.30.360.10">
    <property type="entry name" value="Dihydrodipicolinate Reductase, domain 2"/>
    <property type="match status" value="1"/>
</dbReference>
<dbReference type="PANTHER" id="PTHR43377:SF1">
    <property type="entry name" value="BILIVERDIN REDUCTASE A"/>
    <property type="match status" value="1"/>
</dbReference>
<dbReference type="Pfam" id="PF01408">
    <property type="entry name" value="GFO_IDH_MocA"/>
    <property type="match status" value="1"/>
</dbReference>
<accession>A0ABW4FUG4</accession>
<dbReference type="RefSeq" id="WP_343974137.1">
    <property type="nucleotide sequence ID" value="NZ_BAAAJG010000005.1"/>
</dbReference>
<dbReference type="InterPro" id="IPR000683">
    <property type="entry name" value="Gfo/Idh/MocA-like_OxRdtase_N"/>
</dbReference>
<gene>
    <name evidence="3" type="ORF">ACFSCY_32305</name>
</gene>
<dbReference type="Proteomes" id="UP001597145">
    <property type="component" value="Unassembled WGS sequence"/>
</dbReference>
<keyword evidence="4" id="KW-1185">Reference proteome</keyword>
<dbReference type="SUPFAM" id="SSF55347">
    <property type="entry name" value="Glyceraldehyde-3-phosphate dehydrogenase-like, C-terminal domain"/>
    <property type="match status" value="1"/>
</dbReference>
<comment type="caution">
    <text evidence="3">The sequence shown here is derived from an EMBL/GenBank/DDBJ whole genome shotgun (WGS) entry which is preliminary data.</text>
</comment>
<dbReference type="InterPro" id="IPR055170">
    <property type="entry name" value="GFO_IDH_MocA-like_dom"/>
</dbReference>
<dbReference type="InterPro" id="IPR036291">
    <property type="entry name" value="NAD(P)-bd_dom_sf"/>
</dbReference>
<sequence length="333" mass="35829">MTGRRTLRAGLIGLGAMGRNHARVLQSLPDVELVAAVDPRDPPQHPAMRVEVLNTTRELIDCGVDLCVVATPTSTHEAIGLELAEAGIAALIEKPLAHDSKAAQTIAEAFMRNGVIGCVGHIERYNPALQDMRRRLALGELGTVYQVITRRQGPFPARIADAGVVLDLATHDIDLTAWVTQSAYRSVSARVAHKSGRAHEDLVSAVGTLENGIVVTHLVNWLSPLKERVTTVTGELGCFVADTITADLTFYKNGTQVAQWDRVASFRGVTEGDMIRYAIPKPEPLMTELSNFVAAVRGEEESSLVTLEDGLATVRVAEALRESATTGRTVEAA</sequence>
<evidence type="ECO:0000313" key="3">
    <source>
        <dbReference type="EMBL" id="MFD1534111.1"/>
    </source>
</evidence>
<organism evidence="3 4">
    <name type="scientific">Pseudonocardia aurantiaca</name>
    <dbReference type="NCBI Taxonomy" id="75290"/>
    <lineage>
        <taxon>Bacteria</taxon>
        <taxon>Bacillati</taxon>
        <taxon>Actinomycetota</taxon>
        <taxon>Actinomycetes</taxon>
        <taxon>Pseudonocardiales</taxon>
        <taxon>Pseudonocardiaceae</taxon>
        <taxon>Pseudonocardia</taxon>
    </lineage>
</organism>
<dbReference type="SUPFAM" id="SSF51735">
    <property type="entry name" value="NAD(P)-binding Rossmann-fold domains"/>
    <property type="match status" value="1"/>
</dbReference>
<name>A0ABW4FUG4_9PSEU</name>
<evidence type="ECO:0000313" key="4">
    <source>
        <dbReference type="Proteomes" id="UP001597145"/>
    </source>
</evidence>